<dbReference type="OMA" id="TMFYLES"/>
<dbReference type="PROSITE" id="PS50004">
    <property type="entry name" value="C2"/>
    <property type="match status" value="1"/>
</dbReference>
<organism evidence="4 5">
    <name type="scientific">Dictyostelium purpureum</name>
    <name type="common">Slime mold</name>
    <dbReference type="NCBI Taxonomy" id="5786"/>
    <lineage>
        <taxon>Eukaryota</taxon>
        <taxon>Amoebozoa</taxon>
        <taxon>Evosea</taxon>
        <taxon>Eumycetozoa</taxon>
        <taxon>Dictyostelia</taxon>
        <taxon>Dictyosteliales</taxon>
        <taxon>Dictyosteliaceae</taxon>
        <taxon>Dictyostelium</taxon>
    </lineage>
</organism>
<feature type="compositionally biased region" description="Low complexity" evidence="2">
    <location>
        <begin position="859"/>
        <end position="874"/>
    </location>
</feature>
<dbReference type="SUPFAM" id="SSF117782">
    <property type="entry name" value="YbjQ-like"/>
    <property type="match status" value="1"/>
</dbReference>
<feature type="region of interest" description="Disordered" evidence="2">
    <location>
        <begin position="849"/>
        <end position="874"/>
    </location>
</feature>
<feature type="domain" description="C2" evidence="3">
    <location>
        <begin position="1"/>
        <end position="111"/>
    </location>
</feature>
<dbReference type="Pfam" id="PF00168">
    <property type="entry name" value="C2"/>
    <property type="match status" value="1"/>
</dbReference>
<dbReference type="SMART" id="SM00239">
    <property type="entry name" value="C2"/>
    <property type="match status" value="1"/>
</dbReference>
<dbReference type="InterPro" id="IPR035892">
    <property type="entry name" value="C2_domain_sf"/>
</dbReference>
<dbReference type="PANTHER" id="PTHR37412">
    <property type="entry name" value="C2 DOMAIN-CONTAINING PROTEIN 5"/>
    <property type="match status" value="1"/>
</dbReference>
<feature type="region of interest" description="Disordered" evidence="2">
    <location>
        <begin position="262"/>
        <end position="311"/>
    </location>
</feature>
<dbReference type="GO" id="GO:0090314">
    <property type="term" value="P:positive regulation of protein targeting to membrane"/>
    <property type="evidence" value="ECO:0000318"/>
    <property type="project" value="GO_Central"/>
</dbReference>
<dbReference type="GO" id="GO:0010828">
    <property type="term" value="P:positive regulation of D-glucose transmembrane transport"/>
    <property type="evidence" value="ECO:0000318"/>
    <property type="project" value="GO_Central"/>
</dbReference>
<dbReference type="RefSeq" id="XP_003286287.1">
    <property type="nucleotide sequence ID" value="XM_003286239.1"/>
</dbReference>
<feature type="compositionally biased region" description="Low complexity" evidence="2">
    <location>
        <begin position="264"/>
        <end position="307"/>
    </location>
</feature>
<dbReference type="Pfam" id="PF23025">
    <property type="entry name" value="YbjQ_2"/>
    <property type="match status" value="3"/>
</dbReference>
<dbReference type="InterPro" id="IPR001565">
    <property type="entry name" value="Synaptotagmin"/>
</dbReference>
<evidence type="ECO:0000313" key="4">
    <source>
        <dbReference type="EMBL" id="EGC37159.1"/>
    </source>
</evidence>
<dbReference type="InterPro" id="IPR037785">
    <property type="entry name" value="C2_C2CD5"/>
</dbReference>
<name>F0ZFV3_DICPU</name>
<dbReference type="AlphaFoldDB" id="F0ZFV3"/>
<sequence length="1044" mass="116198">MPCILKVKIVEARDLPIMDRSSALADAYVEIRCGSNETQKTDIQKKTLNPIWNQDFRFDFLNDLEIQDKPLDIRVWDYDLVSKNDMIGSVLIDLNGLLDGETPTSQLSGWFPIYDTLRGIRGELSVVVKLEKFKNDNPFKESSDGIQFFSSSTPFSNYRINTIHSFVEELIVENDPEYHWTDTFRASRLSNFERQFLLYTLSGKLRRQMGKKVVDMGGNAVLGYKQHFDLEGDSGIVARGYGTAVTLRKVTEADLVYSPKHFSSNESSIDSSSDSSSSDSSSDSSSSDSKNSYDLSSSSSSSSSTNSIVNKTRRKRRDKILTLHADVQLLTLQSFQSNVVVHIGGVVATKSVKILKKSNTQDVRDQYWTEIRNEIKSHAKSLGCNYIIGYSETTTIQQDEDLCIFSATGTAAILDLLDKSDTIQMGTSGGIYDSKKSLLAFGNKRRKARSGCNICHIPFKQSEESNTVKCAVCRKKYVPEVLLATIEPPPGIPITGVGSLIQARACKLKKKSQGEESSAFQLSETIPFVEYDLHNQIMYKLKLLGMNAAFNLKTQITFSDTLVIGIATATAVFLTPLPSPPILKISRNLEITDDKSRRIHDLQAKIERKSLHNHNKNATSSNIPIPSSQLLSTPNSNKTVIKRHQNHQHQQLDTSSGESDIFTQYQPDNINELSTAYILEIDDNLDEDKMKTLIDFEILDGFSLCNSDTLPGQTKPTTNVQLITAIRRVEFDVVDPNSVNTQLSNIFNSLYESVMYKLRELSPCCISGINMDIEIPEDDQIQFVLTAMCTIQMDDVETSFISTPLMDNNPGSVNPLLPPPMNLSSNKFVGNTLPPLNSINELSSNVAPIALKQPPPTLPSQSQLQPPQTQNQQLSPSAIPADLQFDMSPPKSPMKKTTDSINSFFGNKQGYVELTPLFHLPGGRLEKYLGRISIHLIKETFSVKDQGGLGVFSHVFLREANAIVRSHVLAMGGNALIGYHIDEFNLILENGPKGQAYSLISISGDAYNSKNQLFNNINNNSNNNIKISHHNSGHHNLNYYHNNH</sequence>
<evidence type="ECO:0000259" key="3">
    <source>
        <dbReference type="PROSITE" id="PS50004"/>
    </source>
</evidence>
<dbReference type="GO" id="GO:0005544">
    <property type="term" value="F:calcium-dependent phospholipid binding"/>
    <property type="evidence" value="ECO:0000318"/>
    <property type="project" value="GO_Central"/>
</dbReference>
<dbReference type="InParanoid" id="F0ZFV3"/>
<dbReference type="OrthoDB" id="419768at2759"/>
<dbReference type="InterPro" id="IPR057815">
    <property type="entry name" value="C2CD5_C"/>
</dbReference>
<dbReference type="KEGG" id="dpp:DICPUDRAFT_30730"/>
<dbReference type="InterPro" id="IPR056430">
    <property type="entry name" value="C2CD5_YbjQ-like_dom"/>
</dbReference>
<evidence type="ECO:0000256" key="1">
    <source>
        <dbReference type="ARBA" id="ARBA00022737"/>
    </source>
</evidence>
<dbReference type="VEuPathDB" id="AmoebaDB:DICPUDRAFT_30730"/>
<dbReference type="Pfam" id="PF23028">
    <property type="entry name" value="YbjQ_3"/>
    <property type="match status" value="1"/>
</dbReference>
<proteinExistence type="predicted"/>
<dbReference type="CDD" id="cd08688">
    <property type="entry name" value="C2_KIAA0528-like"/>
    <property type="match status" value="1"/>
</dbReference>
<dbReference type="InterPro" id="IPR035439">
    <property type="entry name" value="UPF0145_dom_sf"/>
</dbReference>
<dbReference type="Pfam" id="PF23128">
    <property type="entry name" value="YbjQ_4"/>
    <property type="match status" value="1"/>
</dbReference>
<feature type="compositionally biased region" description="Polar residues" evidence="2">
    <location>
        <begin position="616"/>
        <end position="629"/>
    </location>
</feature>
<feature type="region of interest" description="Disordered" evidence="2">
    <location>
        <begin position="608"/>
        <end position="629"/>
    </location>
</feature>
<dbReference type="GO" id="GO:0005509">
    <property type="term" value="F:calcium ion binding"/>
    <property type="evidence" value="ECO:0000318"/>
    <property type="project" value="GO_Central"/>
</dbReference>
<dbReference type="GO" id="GO:0072659">
    <property type="term" value="P:protein localization to plasma membrane"/>
    <property type="evidence" value="ECO:0000318"/>
    <property type="project" value="GO_Central"/>
</dbReference>
<dbReference type="eggNOG" id="KOG1031">
    <property type="taxonomic scope" value="Eukaryota"/>
</dbReference>
<keyword evidence="1" id="KW-0677">Repeat</keyword>
<dbReference type="PANTHER" id="PTHR37412:SF2">
    <property type="entry name" value="C2 DOMAIN-CONTAINING PROTEIN 5"/>
    <property type="match status" value="1"/>
</dbReference>
<dbReference type="GeneID" id="10503681"/>
<dbReference type="EMBL" id="GL871006">
    <property type="protein sequence ID" value="EGC37159.1"/>
    <property type="molecule type" value="Genomic_DNA"/>
</dbReference>
<evidence type="ECO:0000313" key="5">
    <source>
        <dbReference type="Proteomes" id="UP000001064"/>
    </source>
</evidence>
<dbReference type="Proteomes" id="UP000001064">
    <property type="component" value="Unassembled WGS sequence"/>
</dbReference>
<dbReference type="GO" id="GO:0065002">
    <property type="term" value="P:intracellular protein transmembrane transport"/>
    <property type="evidence" value="ECO:0000318"/>
    <property type="project" value="GO_Central"/>
</dbReference>
<dbReference type="GO" id="GO:0005886">
    <property type="term" value="C:plasma membrane"/>
    <property type="evidence" value="ECO:0000318"/>
    <property type="project" value="GO_Central"/>
</dbReference>
<accession>F0ZFV3</accession>
<gene>
    <name evidence="4" type="ORF">DICPUDRAFT_30730</name>
</gene>
<protein>
    <recommendedName>
        <fullName evidence="3">C2 domain-containing protein</fullName>
    </recommendedName>
</protein>
<dbReference type="GO" id="GO:0031340">
    <property type="term" value="P:positive regulation of vesicle fusion"/>
    <property type="evidence" value="ECO:0000318"/>
    <property type="project" value="GO_Central"/>
</dbReference>
<reference evidence="5" key="1">
    <citation type="journal article" date="2011" name="Genome Biol.">
        <title>Comparative genomics of the social amoebae Dictyostelium discoideum and Dictyostelium purpureum.</title>
        <authorList>
            <consortium name="US DOE Joint Genome Institute (JGI-PGF)"/>
            <person name="Sucgang R."/>
            <person name="Kuo A."/>
            <person name="Tian X."/>
            <person name="Salerno W."/>
            <person name="Parikh A."/>
            <person name="Feasley C.L."/>
            <person name="Dalin E."/>
            <person name="Tu H."/>
            <person name="Huang E."/>
            <person name="Barry K."/>
            <person name="Lindquist E."/>
            <person name="Shapiro H."/>
            <person name="Bruce D."/>
            <person name="Schmutz J."/>
            <person name="Salamov A."/>
            <person name="Fey P."/>
            <person name="Gaudet P."/>
            <person name="Anjard C."/>
            <person name="Babu M.M."/>
            <person name="Basu S."/>
            <person name="Bushmanova Y."/>
            <person name="van der Wel H."/>
            <person name="Katoh-Kurasawa M."/>
            <person name="Dinh C."/>
            <person name="Coutinho P.M."/>
            <person name="Saito T."/>
            <person name="Elias M."/>
            <person name="Schaap P."/>
            <person name="Kay R.R."/>
            <person name="Henrissat B."/>
            <person name="Eichinger L."/>
            <person name="Rivero F."/>
            <person name="Putnam N.H."/>
            <person name="West C.M."/>
            <person name="Loomis W.F."/>
            <person name="Chisholm R.L."/>
            <person name="Shaulsky G."/>
            <person name="Strassmann J.E."/>
            <person name="Queller D.C."/>
            <person name="Kuspa A."/>
            <person name="Grigoriev I.V."/>
        </authorList>
    </citation>
    <scope>NUCLEOTIDE SEQUENCE [LARGE SCALE GENOMIC DNA]</scope>
    <source>
        <strain evidence="5">QSDP1</strain>
    </source>
</reference>
<dbReference type="PRINTS" id="PR00399">
    <property type="entry name" value="SYNAPTOTAGMN"/>
</dbReference>
<dbReference type="SUPFAM" id="SSF49562">
    <property type="entry name" value="C2 domain (Calcium/lipid-binding domain, CaLB)"/>
    <property type="match status" value="1"/>
</dbReference>
<dbReference type="InterPro" id="IPR000008">
    <property type="entry name" value="C2_dom"/>
</dbReference>
<dbReference type="PRINTS" id="PR00360">
    <property type="entry name" value="C2DOMAIN"/>
</dbReference>
<dbReference type="InterPro" id="IPR056431">
    <property type="entry name" value="C2CD5_YbjQ-rel_dom"/>
</dbReference>
<dbReference type="FunCoup" id="F0ZFV3">
    <property type="interactions" value="27"/>
</dbReference>
<evidence type="ECO:0000256" key="2">
    <source>
        <dbReference type="SAM" id="MobiDB-lite"/>
    </source>
</evidence>
<dbReference type="InterPro" id="IPR038983">
    <property type="entry name" value="C2CD5"/>
</dbReference>
<dbReference type="Gene3D" id="2.60.40.150">
    <property type="entry name" value="C2 domain"/>
    <property type="match status" value="1"/>
</dbReference>
<keyword evidence="5" id="KW-1185">Reference proteome</keyword>